<dbReference type="PANTHER" id="PTHR48228:SF5">
    <property type="entry name" value="ALPHA-METHYLACYL-COA RACEMASE"/>
    <property type="match status" value="1"/>
</dbReference>
<dbReference type="SUPFAM" id="SSF89796">
    <property type="entry name" value="CoA-transferase family III (CaiB/BaiF)"/>
    <property type="match status" value="1"/>
</dbReference>
<evidence type="ECO:0000313" key="1">
    <source>
        <dbReference type="EMBL" id="SMY11134.1"/>
    </source>
</evidence>
<dbReference type="GO" id="GO:0016740">
    <property type="term" value="F:transferase activity"/>
    <property type="evidence" value="ECO:0007669"/>
    <property type="project" value="UniProtKB-KW"/>
</dbReference>
<keyword evidence="2" id="KW-1185">Reference proteome</keyword>
<dbReference type="Gene3D" id="3.30.1540.10">
    <property type="entry name" value="formyl-coa transferase, domain 3"/>
    <property type="match status" value="1"/>
</dbReference>
<dbReference type="Gene3D" id="3.40.50.10540">
    <property type="entry name" value="Crotonobetainyl-coa:carnitine coa-transferase, domain 1"/>
    <property type="match status" value="1"/>
</dbReference>
<dbReference type="Pfam" id="PF02515">
    <property type="entry name" value="CoA_transf_3"/>
    <property type="match status" value="1"/>
</dbReference>
<dbReference type="PANTHER" id="PTHR48228">
    <property type="entry name" value="SUCCINYL-COA--D-CITRAMALATE COA-TRANSFERASE"/>
    <property type="match status" value="1"/>
</dbReference>
<dbReference type="AlphaFoldDB" id="A0A2H1L2I8"/>
<reference evidence="2" key="1">
    <citation type="submission" date="2017-03" db="EMBL/GenBank/DDBJ databases">
        <authorList>
            <person name="Monnet C."/>
        </authorList>
    </citation>
    <scope>NUCLEOTIDE SEQUENCE [LARGE SCALE GENOMIC DNA]</scope>
    <source>
        <strain evidence="2">SJ5-8</strain>
    </source>
</reference>
<gene>
    <name evidence="1" type="ORF">BJEO58_00716</name>
</gene>
<evidence type="ECO:0000313" key="2">
    <source>
        <dbReference type="Proteomes" id="UP000234462"/>
    </source>
</evidence>
<dbReference type="InterPro" id="IPR050509">
    <property type="entry name" value="CoA-transferase_III"/>
</dbReference>
<proteinExistence type="predicted"/>
<name>A0A2H1L2I8_9MICO</name>
<accession>A0A2H1L2I8</accession>
<dbReference type="InterPro" id="IPR044855">
    <property type="entry name" value="CoA-Trfase_III_dom3_sf"/>
</dbReference>
<sequence length="290" mass="30167">MDDSAALTGITVITLAVNLPGPLAAARLTAMGARVIKVEPPSGDPLQHAAPQYYRELAAHQEVMVLDLKTDSDRATLDSLAAGAHVLLTSMRPRAAESLGLPSLVERHGLVHVEIVGFNGDRADVPGHDLTYQAAHGSLVPGTMPTVPIADILGGERAVTAGLAGLRQREQDPAGTSGGIVQRVALDDAAHWAAGMARHGLTSPGAHLGGGSPFYQTYATADGHIAIGAVEPHFASTVGQMIGSDHDTLTRAFAARPTQTWMELAHTHDLPIEPILNPSAPRLDHPGATS</sequence>
<protein>
    <submittedName>
        <fullName evidence="1">Crotonobetainyl-CoA:carnitine CoA-transferase CaiB</fullName>
    </submittedName>
</protein>
<dbReference type="RefSeq" id="WP_246075954.1">
    <property type="nucleotide sequence ID" value="NZ_FXZM01000003.1"/>
</dbReference>
<dbReference type="InterPro" id="IPR003673">
    <property type="entry name" value="CoA-Trfase_fam_III"/>
</dbReference>
<dbReference type="EMBL" id="FXZM01000003">
    <property type="protein sequence ID" value="SMY11134.1"/>
    <property type="molecule type" value="Genomic_DNA"/>
</dbReference>
<keyword evidence="1" id="KW-0808">Transferase</keyword>
<dbReference type="Proteomes" id="UP000234462">
    <property type="component" value="Unassembled WGS sequence"/>
</dbReference>
<organism evidence="1 2">
    <name type="scientific">Brevibacterium jeotgali</name>
    <dbReference type="NCBI Taxonomy" id="1262550"/>
    <lineage>
        <taxon>Bacteria</taxon>
        <taxon>Bacillati</taxon>
        <taxon>Actinomycetota</taxon>
        <taxon>Actinomycetes</taxon>
        <taxon>Micrococcales</taxon>
        <taxon>Brevibacteriaceae</taxon>
        <taxon>Brevibacterium</taxon>
    </lineage>
</organism>
<dbReference type="InterPro" id="IPR023606">
    <property type="entry name" value="CoA-Trfase_III_dom_1_sf"/>
</dbReference>